<keyword evidence="4" id="KW-0540">Nuclease</keyword>
<keyword evidence="5" id="KW-0479">Metal-binding</keyword>
<evidence type="ECO:0000256" key="2">
    <source>
        <dbReference type="ARBA" id="ARBA00004123"/>
    </source>
</evidence>
<evidence type="ECO:0000256" key="5">
    <source>
        <dbReference type="ARBA" id="ARBA00022723"/>
    </source>
</evidence>
<dbReference type="Pfam" id="PF13359">
    <property type="entry name" value="DDE_Tnp_4"/>
    <property type="match status" value="1"/>
</dbReference>
<evidence type="ECO:0000256" key="3">
    <source>
        <dbReference type="ARBA" id="ARBA00006958"/>
    </source>
</evidence>
<dbReference type="EMBL" id="JARAOO010000008">
    <property type="protein sequence ID" value="KAJ7958031.1"/>
    <property type="molecule type" value="Genomic_DNA"/>
</dbReference>
<name>A0AAD7PJM3_QUISA</name>
<reference evidence="9" key="1">
    <citation type="journal article" date="2023" name="Science">
        <title>Elucidation of the pathway for biosynthesis of saponin adjuvants from the soapbark tree.</title>
        <authorList>
            <person name="Reed J."/>
            <person name="Orme A."/>
            <person name="El-Demerdash A."/>
            <person name="Owen C."/>
            <person name="Martin L.B.B."/>
            <person name="Misra R.C."/>
            <person name="Kikuchi S."/>
            <person name="Rejzek M."/>
            <person name="Martin A.C."/>
            <person name="Harkess A."/>
            <person name="Leebens-Mack J."/>
            <person name="Louveau T."/>
            <person name="Stephenson M.J."/>
            <person name="Osbourn A."/>
        </authorList>
    </citation>
    <scope>NUCLEOTIDE SEQUENCE</scope>
    <source>
        <strain evidence="9">S10</strain>
    </source>
</reference>
<dbReference type="GO" id="GO:0016787">
    <property type="term" value="F:hydrolase activity"/>
    <property type="evidence" value="ECO:0007669"/>
    <property type="project" value="UniProtKB-KW"/>
</dbReference>
<dbReference type="PANTHER" id="PTHR22930">
    <property type="match status" value="1"/>
</dbReference>
<dbReference type="InterPro" id="IPR045249">
    <property type="entry name" value="HARBI1-like"/>
</dbReference>
<feature type="domain" description="DDE Tnp4" evidence="8">
    <location>
        <begin position="2"/>
        <end position="110"/>
    </location>
</feature>
<dbReference type="GO" id="GO:0005634">
    <property type="term" value="C:nucleus"/>
    <property type="evidence" value="ECO:0007669"/>
    <property type="project" value="UniProtKB-SubCell"/>
</dbReference>
<comment type="cofactor">
    <cofactor evidence="1">
        <name>a divalent metal cation</name>
        <dbReference type="ChEBI" id="CHEBI:60240"/>
    </cofactor>
</comment>
<comment type="subcellular location">
    <subcellularLocation>
        <location evidence="2">Nucleus</location>
    </subcellularLocation>
</comment>
<organism evidence="9 10">
    <name type="scientific">Quillaja saponaria</name>
    <name type="common">Soap bark tree</name>
    <dbReference type="NCBI Taxonomy" id="32244"/>
    <lineage>
        <taxon>Eukaryota</taxon>
        <taxon>Viridiplantae</taxon>
        <taxon>Streptophyta</taxon>
        <taxon>Embryophyta</taxon>
        <taxon>Tracheophyta</taxon>
        <taxon>Spermatophyta</taxon>
        <taxon>Magnoliopsida</taxon>
        <taxon>eudicotyledons</taxon>
        <taxon>Gunneridae</taxon>
        <taxon>Pentapetalae</taxon>
        <taxon>rosids</taxon>
        <taxon>fabids</taxon>
        <taxon>Fabales</taxon>
        <taxon>Quillajaceae</taxon>
        <taxon>Quillaja</taxon>
    </lineage>
</organism>
<dbReference type="Proteomes" id="UP001163823">
    <property type="component" value="Chromosome 8"/>
</dbReference>
<proteinExistence type="inferred from homology"/>
<keyword evidence="10" id="KW-1185">Reference proteome</keyword>
<dbReference type="InterPro" id="IPR027806">
    <property type="entry name" value="HARBI1_dom"/>
</dbReference>
<evidence type="ECO:0000256" key="6">
    <source>
        <dbReference type="ARBA" id="ARBA00022801"/>
    </source>
</evidence>
<protein>
    <submittedName>
        <fullName evidence="9">DDE_4 domain-containing protein</fullName>
    </submittedName>
</protein>
<evidence type="ECO:0000256" key="1">
    <source>
        <dbReference type="ARBA" id="ARBA00001968"/>
    </source>
</evidence>
<dbReference type="KEGG" id="qsa:O6P43_018817"/>
<dbReference type="AlphaFoldDB" id="A0AAD7PJM3"/>
<comment type="caution">
    <text evidence="9">The sequence shown here is derived from an EMBL/GenBank/DDBJ whole genome shotgun (WGS) entry which is preliminary data.</text>
</comment>
<evidence type="ECO:0000313" key="10">
    <source>
        <dbReference type="Proteomes" id="UP001163823"/>
    </source>
</evidence>
<comment type="similarity">
    <text evidence="3">Belongs to the HARBI1 family.</text>
</comment>
<sequence length="128" mass="15066">MAACNFDMQFIFALAGWEGTTHDTRVFLYATRTPELNFPKPLVGKYYLVDAGYPQLASYLRPYKGQRYLLFEFLHVNRPSGYQEIYNHAHSSLRSVIERKFGVWKRRWKIETCHASVIGNKFKLLLQQ</sequence>
<keyword evidence="6" id="KW-0378">Hydrolase</keyword>
<evidence type="ECO:0000259" key="8">
    <source>
        <dbReference type="Pfam" id="PF13359"/>
    </source>
</evidence>
<evidence type="ECO:0000256" key="7">
    <source>
        <dbReference type="ARBA" id="ARBA00023242"/>
    </source>
</evidence>
<evidence type="ECO:0000313" key="9">
    <source>
        <dbReference type="EMBL" id="KAJ7958031.1"/>
    </source>
</evidence>
<dbReference type="GO" id="GO:0004518">
    <property type="term" value="F:nuclease activity"/>
    <property type="evidence" value="ECO:0007669"/>
    <property type="project" value="UniProtKB-KW"/>
</dbReference>
<dbReference type="GO" id="GO:0046872">
    <property type="term" value="F:metal ion binding"/>
    <property type="evidence" value="ECO:0007669"/>
    <property type="project" value="UniProtKB-KW"/>
</dbReference>
<dbReference type="PANTHER" id="PTHR22930:SF221">
    <property type="entry name" value="NUCLEASE HARBI1"/>
    <property type="match status" value="1"/>
</dbReference>
<accession>A0AAD7PJM3</accession>
<gene>
    <name evidence="9" type="ORF">O6P43_018817</name>
</gene>
<evidence type="ECO:0000256" key="4">
    <source>
        <dbReference type="ARBA" id="ARBA00022722"/>
    </source>
</evidence>
<keyword evidence="7" id="KW-0539">Nucleus</keyword>